<proteinExistence type="predicted"/>
<dbReference type="GO" id="GO:0006952">
    <property type="term" value="P:defense response"/>
    <property type="evidence" value="ECO:0007669"/>
    <property type="project" value="InterPro"/>
</dbReference>
<dbReference type="PANTHER" id="PTHR32246:SF66">
    <property type="entry name" value="C2 DOMAIN-CONTAINING PROTEIN"/>
    <property type="match status" value="1"/>
</dbReference>
<dbReference type="InterPro" id="IPR044750">
    <property type="entry name" value="C2_SRC2/BAP"/>
</dbReference>
<dbReference type="SUPFAM" id="SSF49562">
    <property type="entry name" value="C2 domain (Calcium/lipid-binding domain, CaLB)"/>
    <property type="match status" value="1"/>
</dbReference>
<dbReference type="Gene3D" id="2.60.40.150">
    <property type="entry name" value="C2 domain"/>
    <property type="match status" value="1"/>
</dbReference>
<dbReference type="OMA" id="CIYLQLY"/>
<name>A0A2R6QK88_ACTCC</name>
<protein>
    <submittedName>
        <fullName evidence="2">BON1-associated protein</fullName>
    </submittedName>
</protein>
<gene>
    <name evidence="2" type="ORF">CEY00_Acc16779</name>
</gene>
<evidence type="ECO:0000313" key="3">
    <source>
        <dbReference type="Proteomes" id="UP000241394"/>
    </source>
</evidence>
<dbReference type="Gramene" id="PSS09795">
    <property type="protein sequence ID" value="PSS09795"/>
    <property type="gene ID" value="CEY00_Acc16779"/>
</dbReference>
<keyword evidence="3" id="KW-1185">Reference proteome</keyword>
<comment type="caution">
    <text evidence="2">The sequence shown here is derived from an EMBL/GenBank/DDBJ whole genome shotgun (WGS) entry which is preliminary data.</text>
</comment>
<reference evidence="2 3" key="1">
    <citation type="submission" date="2017-07" db="EMBL/GenBank/DDBJ databases">
        <title>An improved, manually edited Actinidia chinensis var. chinensis (kiwifruit) genome highlights the challenges associated with draft genomes and gene prediction in plants.</title>
        <authorList>
            <person name="Pilkington S."/>
            <person name="Crowhurst R."/>
            <person name="Hilario E."/>
            <person name="Nardozza S."/>
            <person name="Fraser L."/>
            <person name="Peng Y."/>
            <person name="Gunaseelan K."/>
            <person name="Simpson R."/>
            <person name="Tahir J."/>
            <person name="Deroles S."/>
            <person name="Templeton K."/>
            <person name="Luo Z."/>
            <person name="Davy M."/>
            <person name="Cheng C."/>
            <person name="Mcneilage M."/>
            <person name="Scaglione D."/>
            <person name="Liu Y."/>
            <person name="Zhang Q."/>
            <person name="Datson P."/>
            <person name="De Silva N."/>
            <person name="Gardiner S."/>
            <person name="Bassett H."/>
            <person name="Chagne D."/>
            <person name="Mccallum J."/>
            <person name="Dzierzon H."/>
            <person name="Deng C."/>
            <person name="Wang Y.-Y."/>
            <person name="Barron N."/>
            <person name="Manako K."/>
            <person name="Bowen J."/>
            <person name="Foster T."/>
            <person name="Erridge Z."/>
            <person name="Tiffin H."/>
            <person name="Waite C."/>
            <person name="Davies K."/>
            <person name="Grierson E."/>
            <person name="Laing W."/>
            <person name="Kirk R."/>
            <person name="Chen X."/>
            <person name="Wood M."/>
            <person name="Montefiori M."/>
            <person name="Brummell D."/>
            <person name="Schwinn K."/>
            <person name="Catanach A."/>
            <person name="Fullerton C."/>
            <person name="Li D."/>
            <person name="Meiyalaghan S."/>
            <person name="Nieuwenhuizen N."/>
            <person name="Read N."/>
            <person name="Prakash R."/>
            <person name="Hunter D."/>
            <person name="Zhang H."/>
            <person name="Mckenzie M."/>
            <person name="Knabel M."/>
            <person name="Harris A."/>
            <person name="Allan A."/>
            <person name="Chen A."/>
            <person name="Janssen B."/>
            <person name="Plunkett B."/>
            <person name="Dwamena C."/>
            <person name="Voogd C."/>
            <person name="Leif D."/>
            <person name="Lafferty D."/>
            <person name="Souleyre E."/>
            <person name="Varkonyi-Gasic E."/>
            <person name="Gambi F."/>
            <person name="Hanley J."/>
            <person name="Yao J.-L."/>
            <person name="Cheung J."/>
            <person name="David K."/>
            <person name="Warren B."/>
            <person name="Marsh K."/>
            <person name="Snowden K."/>
            <person name="Lin-Wang K."/>
            <person name="Brian L."/>
            <person name="Martinez-Sanchez M."/>
            <person name="Wang M."/>
            <person name="Ileperuma N."/>
            <person name="Macnee N."/>
            <person name="Campin R."/>
            <person name="Mcatee P."/>
            <person name="Drummond R."/>
            <person name="Espley R."/>
            <person name="Ireland H."/>
            <person name="Wu R."/>
            <person name="Atkinson R."/>
            <person name="Karunairetnam S."/>
            <person name="Bulley S."/>
            <person name="Chunkath S."/>
            <person name="Hanley Z."/>
            <person name="Storey R."/>
            <person name="Thrimawithana A."/>
            <person name="Thomson S."/>
            <person name="David C."/>
            <person name="Testolin R."/>
        </authorList>
    </citation>
    <scope>NUCLEOTIDE SEQUENCE [LARGE SCALE GENOMIC DNA]</scope>
    <source>
        <strain evidence="3">cv. Red5</strain>
        <tissue evidence="2">Young leaf</tissue>
    </source>
</reference>
<dbReference type="Pfam" id="PF00168">
    <property type="entry name" value="C2"/>
    <property type="match status" value="1"/>
</dbReference>
<dbReference type="PROSITE" id="PS50004">
    <property type="entry name" value="C2"/>
    <property type="match status" value="1"/>
</dbReference>
<dbReference type="InterPro" id="IPR000008">
    <property type="entry name" value="C2_dom"/>
</dbReference>
<accession>A0A2R6QK88</accession>
<reference evidence="3" key="2">
    <citation type="journal article" date="2018" name="BMC Genomics">
        <title>A manually annotated Actinidia chinensis var. chinensis (kiwifruit) genome highlights the challenges associated with draft genomes and gene prediction in plants.</title>
        <authorList>
            <person name="Pilkington S.M."/>
            <person name="Crowhurst R."/>
            <person name="Hilario E."/>
            <person name="Nardozza S."/>
            <person name="Fraser L."/>
            <person name="Peng Y."/>
            <person name="Gunaseelan K."/>
            <person name="Simpson R."/>
            <person name="Tahir J."/>
            <person name="Deroles S.C."/>
            <person name="Templeton K."/>
            <person name="Luo Z."/>
            <person name="Davy M."/>
            <person name="Cheng C."/>
            <person name="McNeilage M."/>
            <person name="Scaglione D."/>
            <person name="Liu Y."/>
            <person name="Zhang Q."/>
            <person name="Datson P."/>
            <person name="De Silva N."/>
            <person name="Gardiner S.E."/>
            <person name="Bassett H."/>
            <person name="Chagne D."/>
            <person name="McCallum J."/>
            <person name="Dzierzon H."/>
            <person name="Deng C."/>
            <person name="Wang Y.Y."/>
            <person name="Barron L."/>
            <person name="Manako K."/>
            <person name="Bowen J."/>
            <person name="Foster T.M."/>
            <person name="Erridge Z.A."/>
            <person name="Tiffin H."/>
            <person name="Waite C.N."/>
            <person name="Davies K.M."/>
            <person name="Grierson E.P."/>
            <person name="Laing W.A."/>
            <person name="Kirk R."/>
            <person name="Chen X."/>
            <person name="Wood M."/>
            <person name="Montefiori M."/>
            <person name="Brummell D.A."/>
            <person name="Schwinn K.E."/>
            <person name="Catanach A."/>
            <person name="Fullerton C."/>
            <person name="Li D."/>
            <person name="Meiyalaghan S."/>
            <person name="Nieuwenhuizen N."/>
            <person name="Read N."/>
            <person name="Prakash R."/>
            <person name="Hunter D."/>
            <person name="Zhang H."/>
            <person name="McKenzie M."/>
            <person name="Knabel M."/>
            <person name="Harris A."/>
            <person name="Allan A.C."/>
            <person name="Gleave A."/>
            <person name="Chen A."/>
            <person name="Janssen B.J."/>
            <person name="Plunkett B."/>
            <person name="Ampomah-Dwamena C."/>
            <person name="Voogd C."/>
            <person name="Leif D."/>
            <person name="Lafferty D."/>
            <person name="Souleyre E.J.F."/>
            <person name="Varkonyi-Gasic E."/>
            <person name="Gambi F."/>
            <person name="Hanley J."/>
            <person name="Yao J.L."/>
            <person name="Cheung J."/>
            <person name="David K.M."/>
            <person name="Warren B."/>
            <person name="Marsh K."/>
            <person name="Snowden K.C."/>
            <person name="Lin-Wang K."/>
            <person name="Brian L."/>
            <person name="Martinez-Sanchez M."/>
            <person name="Wang M."/>
            <person name="Ileperuma N."/>
            <person name="Macnee N."/>
            <person name="Campin R."/>
            <person name="McAtee P."/>
            <person name="Drummond R.S.M."/>
            <person name="Espley R.V."/>
            <person name="Ireland H.S."/>
            <person name="Wu R."/>
            <person name="Atkinson R.G."/>
            <person name="Karunairetnam S."/>
            <person name="Bulley S."/>
            <person name="Chunkath S."/>
            <person name="Hanley Z."/>
            <person name="Storey R."/>
            <person name="Thrimawithana A.H."/>
            <person name="Thomson S."/>
            <person name="David C."/>
            <person name="Testolin R."/>
            <person name="Huang H."/>
            <person name="Hellens R.P."/>
            <person name="Schaffer R.J."/>
        </authorList>
    </citation>
    <scope>NUCLEOTIDE SEQUENCE [LARGE SCALE GENOMIC DNA]</scope>
    <source>
        <strain evidence="3">cv. Red5</strain>
    </source>
</reference>
<dbReference type="Proteomes" id="UP000241394">
    <property type="component" value="Chromosome LG15"/>
</dbReference>
<evidence type="ECO:0000313" key="2">
    <source>
        <dbReference type="EMBL" id="PSS09795.1"/>
    </source>
</evidence>
<dbReference type="SMART" id="SM00239">
    <property type="entry name" value="C2"/>
    <property type="match status" value="1"/>
</dbReference>
<dbReference type="CDD" id="cd04051">
    <property type="entry name" value="C2_SRC2_like"/>
    <property type="match status" value="1"/>
</dbReference>
<dbReference type="STRING" id="1590841.A0A2R6QK88"/>
<sequence>MEITVISAQGLKNTSSSLFSRRLKPFVTLSLPPPPCQSNGYKPCHVYKTGVDDGGGVNPTWGDTFHIPIDHATFLCQKRPFVIYLQLYNSILTGGQAQLGWCQIPAIDVVDGFLPSLGSVRHLSYRLRARDGSRGHGVVNVAVKLEGLGLPQMCPQRPLNCHLTHSPDMGFGGQTVVGIPVTTFPESRVKIHCNSTHIASSVTFGITNQK</sequence>
<dbReference type="InterPro" id="IPR035892">
    <property type="entry name" value="C2_domain_sf"/>
</dbReference>
<dbReference type="EMBL" id="NKQK01000015">
    <property type="protein sequence ID" value="PSS09795.1"/>
    <property type="molecule type" value="Genomic_DNA"/>
</dbReference>
<evidence type="ECO:0000259" key="1">
    <source>
        <dbReference type="PROSITE" id="PS50004"/>
    </source>
</evidence>
<dbReference type="AlphaFoldDB" id="A0A2R6QK88"/>
<dbReference type="OrthoDB" id="786358at2759"/>
<organism evidence="2 3">
    <name type="scientific">Actinidia chinensis var. chinensis</name>
    <name type="common">Chinese soft-hair kiwi</name>
    <dbReference type="NCBI Taxonomy" id="1590841"/>
    <lineage>
        <taxon>Eukaryota</taxon>
        <taxon>Viridiplantae</taxon>
        <taxon>Streptophyta</taxon>
        <taxon>Embryophyta</taxon>
        <taxon>Tracheophyta</taxon>
        <taxon>Spermatophyta</taxon>
        <taxon>Magnoliopsida</taxon>
        <taxon>eudicotyledons</taxon>
        <taxon>Gunneridae</taxon>
        <taxon>Pentapetalae</taxon>
        <taxon>asterids</taxon>
        <taxon>Ericales</taxon>
        <taxon>Actinidiaceae</taxon>
        <taxon>Actinidia</taxon>
    </lineage>
</organism>
<feature type="domain" description="C2" evidence="1">
    <location>
        <begin position="1"/>
        <end position="119"/>
    </location>
</feature>
<dbReference type="PANTHER" id="PTHR32246">
    <property type="entry name" value="INGRESSION PROTEIN FIC1"/>
    <property type="match status" value="1"/>
</dbReference>
<dbReference type="InParanoid" id="A0A2R6QK88"/>